<evidence type="ECO:0000256" key="1">
    <source>
        <dbReference type="ARBA" id="ARBA00022741"/>
    </source>
</evidence>
<name>A0A8C4QS10_EPTBU</name>
<dbReference type="AlphaFoldDB" id="A0A8C4QS10"/>
<dbReference type="PANTHER" id="PTHR10606:SF44">
    <property type="entry name" value="6-PHOSPHOFRUCTO 2-KINASE_FRUCTOSE 2,6-BISPHOSPHATASE LONG FORM"/>
    <property type="match status" value="1"/>
</dbReference>
<protein>
    <recommendedName>
        <fullName evidence="3">6-phosphofructo-2-kinase domain-containing protein</fullName>
    </recommendedName>
</protein>
<feature type="domain" description="6-phosphofructo-2-kinase" evidence="3">
    <location>
        <begin position="23"/>
        <end position="231"/>
    </location>
</feature>
<dbReference type="Ensembl" id="ENSEBUT00000019163.1">
    <property type="protein sequence ID" value="ENSEBUP00000018587.1"/>
    <property type="gene ID" value="ENSEBUG00000011598.1"/>
</dbReference>
<dbReference type="GO" id="GO:0005829">
    <property type="term" value="C:cytosol"/>
    <property type="evidence" value="ECO:0007669"/>
    <property type="project" value="TreeGrafter"/>
</dbReference>
<dbReference type="OMA" id="FRKRIEC"/>
<sequence>MLSSFTSDHVCILLVTSDLSVPAPTLVVMVGLPARGKTSMAIKLARYLNWLGLPTRIFNAGQYRRGAVKSYKSHELFAPTNEEGVNIRRHCARAALHDARWYLREAGGKVAIFDATNTTRERRAMILEFTQDWGCKVLFVESLCDDQDVIAANIKEVKLNNRDYSTFSRDAAMTDFRKRIECYEAAHEPLDDNFDRELSYIKVLDGGCHLSVNHLVSHIQSKIAICLMSLRLWSRSVYLWQLESDSGHPGSDPTRNWQVMTCNTVLFKVGEKTLVLVFQNYGDVVRRLEPLVLELERQCGALVLCSEMDLRILLAYFLDVGCGKTHINTHTNTHKDSPPPMIT</sequence>
<evidence type="ECO:0000313" key="4">
    <source>
        <dbReference type="Ensembl" id="ENSEBUP00000018587.1"/>
    </source>
</evidence>
<reference evidence="4" key="2">
    <citation type="submission" date="2025-09" db="UniProtKB">
        <authorList>
            <consortium name="Ensembl"/>
        </authorList>
    </citation>
    <scope>IDENTIFICATION</scope>
</reference>
<proteinExistence type="predicted"/>
<dbReference type="GO" id="GO:0003873">
    <property type="term" value="F:6-phosphofructo-2-kinase activity"/>
    <property type="evidence" value="ECO:0007669"/>
    <property type="project" value="InterPro"/>
</dbReference>
<dbReference type="SUPFAM" id="SSF52540">
    <property type="entry name" value="P-loop containing nucleoside triphosphate hydrolases"/>
    <property type="match status" value="1"/>
</dbReference>
<evidence type="ECO:0000259" key="3">
    <source>
        <dbReference type="Pfam" id="PF01591"/>
    </source>
</evidence>
<keyword evidence="1" id="KW-0547">Nucleotide-binding</keyword>
<dbReference type="Gene3D" id="3.40.50.300">
    <property type="entry name" value="P-loop containing nucleotide triphosphate hydrolases"/>
    <property type="match status" value="1"/>
</dbReference>
<evidence type="ECO:0000256" key="2">
    <source>
        <dbReference type="ARBA" id="ARBA00022840"/>
    </source>
</evidence>
<dbReference type="GO" id="GO:0006000">
    <property type="term" value="P:fructose metabolic process"/>
    <property type="evidence" value="ECO:0007669"/>
    <property type="project" value="InterPro"/>
</dbReference>
<dbReference type="FunFam" id="3.40.50.300:FF:000644">
    <property type="entry name" value="GpmB, Fructose-2,6-bisphosphatase"/>
    <property type="match status" value="1"/>
</dbReference>
<keyword evidence="5" id="KW-1185">Reference proteome</keyword>
<dbReference type="GO" id="GO:0005524">
    <property type="term" value="F:ATP binding"/>
    <property type="evidence" value="ECO:0007669"/>
    <property type="project" value="UniProtKB-KW"/>
</dbReference>
<dbReference type="InterPro" id="IPR013079">
    <property type="entry name" value="6Phosfructo_kin"/>
</dbReference>
<dbReference type="GO" id="GO:0004331">
    <property type="term" value="F:fructose-2,6-bisphosphate 2-phosphatase activity"/>
    <property type="evidence" value="ECO:0007669"/>
    <property type="project" value="TreeGrafter"/>
</dbReference>
<dbReference type="Proteomes" id="UP000694388">
    <property type="component" value="Unplaced"/>
</dbReference>
<dbReference type="InterPro" id="IPR003094">
    <property type="entry name" value="6Pfruct_kin"/>
</dbReference>
<evidence type="ECO:0000313" key="5">
    <source>
        <dbReference type="Proteomes" id="UP000694388"/>
    </source>
</evidence>
<dbReference type="Pfam" id="PF01591">
    <property type="entry name" value="6PF2K"/>
    <property type="match status" value="1"/>
</dbReference>
<dbReference type="PIRSF" id="PIRSF000709">
    <property type="entry name" value="6PFK_2-Ptase"/>
    <property type="match status" value="1"/>
</dbReference>
<dbReference type="PRINTS" id="PR00991">
    <property type="entry name" value="6PFRUCTKNASE"/>
</dbReference>
<reference evidence="4" key="1">
    <citation type="submission" date="2025-08" db="UniProtKB">
        <authorList>
            <consortium name="Ensembl"/>
        </authorList>
    </citation>
    <scope>IDENTIFICATION</scope>
</reference>
<accession>A0A8C4QS10</accession>
<dbReference type="GO" id="GO:0006003">
    <property type="term" value="P:fructose 2,6-bisphosphate metabolic process"/>
    <property type="evidence" value="ECO:0007669"/>
    <property type="project" value="InterPro"/>
</dbReference>
<dbReference type="InterPro" id="IPR027417">
    <property type="entry name" value="P-loop_NTPase"/>
</dbReference>
<organism evidence="4 5">
    <name type="scientific">Eptatretus burgeri</name>
    <name type="common">Inshore hagfish</name>
    <dbReference type="NCBI Taxonomy" id="7764"/>
    <lineage>
        <taxon>Eukaryota</taxon>
        <taxon>Metazoa</taxon>
        <taxon>Chordata</taxon>
        <taxon>Craniata</taxon>
        <taxon>Vertebrata</taxon>
        <taxon>Cyclostomata</taxon>
        <taxon>Myxini</taxon>
        <taxon>Myxiniformes</taxon>
        <taxon>Myxinidae</taxon>
        <taxon>Eptatretinae</taxon>
        <taxon>Eptatretus</taxon>
    </lineage>
</organism>
<dbReference type="PANTHER" id="PTHR10606">
    <property type="entry name" value="6-PHOSPHOFRUCTO-2-KINASE/FRUCTOSE-2,6-BISPHOSPHATASE"/>
    <property type="match status" value="1"/>
</dbReference>
<keyword evidence="2" id="KW-0067">ATP-binding</keyword>
<dbReference type="GeneTree" id="ENSGT00950000182835"/>